<evidence type="ECO:0000313" key="2">
    <source>
        <dbReference type="Proteomes" id="UP001189122"/>
    </source>
</evidence>
<proteinExistence type="predicted"/>
<protein>
    <submittedName>
        <fullName evidence="1">Uncharacterized protein</fullName>
    </submittedName>
</protein>
<dbReference type="Proteomes" id="UP001189122">
    <property type="component" value="Unassembled WGS sequence"/>
</dbReference>
<dbReference type="EMBL" id="CACRZD030000298">
    <property type="protein sequence ID" value="CAA6675386.1"/>
    <property type="molecule type" value="Genomic_DNA"/>
</dbReference>
<name>A0ABN7ECI3_SPIIN</name>
<reference evidence="2" key="1">
    <citation type="journal article" date="2020" name="Sci. Rep.">
        <title>Chromosome-scale genome assembly for the duckweed Spirodela intermedia, integrating cytogenetic maps, PacBio and Oxford Nanopore libraries.</title>
        <authorList>
            <person name="Hoang P.T.N."/>
            <person name="Fiebig A."/>
            <person name="Novak P."/>
            <person name="Macas J."/>
            <person name="Cao H.X."/>
            <person name="Stepanenko A."/>
            <person name="Chen G."/>
            <person name="Borisjuk N."/>
            <person name="Scholz U."/>
            <person name="Schubert I."/>
        </authorList>
    </citation>
    <scope>NUCLEOTIDE SEQUENCE [LARGE SCALE GENOMIC DNA]</scope>
</reference>
<sequence length="47" mass="5264">MRGVNSMVNSLLEKGRRRGSIDDVSYITLEGQPVELVLDCCDVLLLR</sequence>
<accession>A0ABN7ECI3</accession>
<comment type="caution">
    <text evidence="1">The sequence shown here is derived from an EMBL/GenBank/DDBJ whole genome shotgun (WGS) entry which is preliminary data.</text>
</comment>
<keyword evidence="2" id="KW-1185">Reference proteome</keyword>
<organism evidence="1 2">
    <name type="scientific">Spirodela intermedia</name>
    <name type="common">Intermediate duckweed</name>
    <dbReference type="NCBI Taxonomy" id="51605"/>
    <lineage>
        <taxon>Eukaryota</taxon>
        <taxon>Viridiplantae</taxon>
        <taxon>Streptophyta</taxon>
        <taxon>Embryophyta</taxon>
        <taxon>Tracheophyta</taxon>
        <taxon>Spermatophyta</taxon>
        <taxon>Magnoliopsida</taxon>
        <taxon>Liliopsida</taxon>
        <taxon>Araceae</taxon>
        <taxon>Lemnoideae</taxon>
        <taxon>Spirodela</taxon>
    </lineage>
</organism>
<gene>
    <name evidence="1" type="ORF">SI7747_UN021728</name>
</gene>
<evidence type="ECO:0000313" key="1">
    <source>
        <dbReference type="EMBL" id="CAA6675386.1"/>
    </source>
</evidence>